<evidence type="ECO:0000256" key="2">
    <source>
        <dbReference type="SAM" id="MobiDB-lite"/>
    </source>
</evidence>
<feature type="region of interest" description="Disordered" evidence="2">
    <location>
        <begin position="237"/>
        <end position="273"/>
    </location>
</feature>
<keyword evidence="5" id="KW-1185">Reference proteome</keyword>
<evidence type="ECO:0000313" key="4">
    <source>
        <dbReference type="EMBL" id="KIK48025.1"/>
    </source>
</evidence>
<protein>
    <recommendedName>
        <fullName evidence="3">RRM domain-containing protein</fullName>
    </recommendedName>
</protein>
<dbReference type="InterPro" id="IPR035979">
    <property type="entry name" value="RBD_domain_sf"/>
</dbReference>
<dbReference type="FunCoup" id="A0A0D0ACV2">
    <property type="interactions" value="78"/>
</dbReference>
<dbReference type="Pfam" id="PF00076">
    <property type="entry name" value="RRM_1"/>
    <property type="match status" value="1"/>
</dbReference>
<accession>A0A0D0ACV2</accession>
<evidence type="ECO:0000313" key="5">
    <source>
        <dbReference type="Proteomes" id="UP000054485"/>
    </source>
</evidence>
<dbReference type="EMBL" id="KN835141">
    <property type="protein sequence ID" value="KIK48025.1"/>
    <property type="molecule type" value="Genomic_DNA"/>
</dbReference>
<evidence type="ECO:0000259" key="3">
    <source>
        <dbReference type="PROSITE" id="PS50102"/>
    </source>
</evidence>
<feature type="compositionally biased region" description="Low complexity" evidence="2">
    <location>
        <begin position="242"/>
        <end position="261"/>
    </location>
</feature>
<dbReference type="AlphaFoldDB" id="A0A0D0ACV2"/>
<reference evidence="4 5" key="1">
    <citation type="submission" date="2014-04" db="EMBL/GenBank/DDBJ databases">
        <authorList>
            <consortium name="DOE Joint Genome Institute"/>
            <person name="Kuo A."/>
            <person name="Ruytinx J."/>
            <person name="Rineau F."/>
            <person name="Colpaert J."/>
            <person name="Kohler A."/>
            <person name="Nagy L.G."/>
            <person name="Floudas D."/>
            <person name="Copeland A."/>
            <person name="Barry K.W."/>
            <person name="Cichocki N."/>
            <person name="Veneault-Fourrey C."/>
            <person name="LaButti K."/>
            <person name="Lindquist E.A."/>
            <person name="Lipzen A."/>
            <person name="Lundell T."/>
            <person name="Morin E."/>
            <person name="Murat C."/>
            <person name="Sun H."/>
            <person name="Tunlid A."/>
            <person name="Henrissat B."/>
            <person name="Grigoriev I.V."/>
            <person name="Hibbett D.S."/>
            <person name="Martin F."/>
            <person name="Nordberg H.P."/>
            <person name="Cantor M.N."/>
            <person name="Hua S.X."/>
        </authorList>
    </citation>
    <scope>NUCLEOTIDE SEQUENCE [LARGE SCALE GENOMIC DNA]</scope>
    <source>
        <strain evidence="4 5">UH-Slu-Lm8-n1</strain>
    </source>
</reference>
<dbReference type="InParanoid" id="A0A0D0ACV2"/>
<feature type="region of interest" description="Disordered" evidence="2">
    <location>
        <begin position="326"/>
        <end position="378"/>
    </location>
</feature>
<feature type="compositionally biased region" description="Basic and acidic residues" evidence="2">
    <location>
        <begin position="362"/>
        <end position="378"/>
    </location>
</feature>
<dbReference type="InterPro" id="IPR000504">
    <property type="entry name" value="RRM_dom"/>
</dbReference>
<dbReference type="Gene3D" id="3.30.70.330">
    <property type="match status" value="1"/>
</dbReference>
<dbReference type="PROSITE" id="PS50102">
    <property type="entry name" value="RRM"/>
    <property type="match status" value="1"/>
</dbReference>
<evidence type="ECO:0000256" key="1">
    <source>
        <dbReference type="PROSITE-ProRule" id="PRU00176"/>
    </source>
</evidence>
<dbReference type="OrthoDB" id="7763451at2759"/>
<dbReference type="SUPFAM" id="SSF54928">
    <property type="entry name" value="RNA-binding domain, RBD"/>
    <property type="match status" value="1"/>
</dbReference>
<dbReference type="Proteomes" id="UP000054485">
    <property type="component" value="Unassembled WGS sequence"/>
</dbReference>
<dbReference type="STRING" id="930992.A0A0D0ACV2"/>
<gene>
    <name evidence="4" type="ORF">CY34DRAFT_8500</name>
</gene>
<reference evidence="5" key="2">
    <citation type="submission" date="2015-01" db="EMBL/GenBank/DDBJ databases">
        <title>Evolutionary Origins and Diversification of the Mycorrhizal Mutualists.</title>
        <authorList>
            <consortium name="DOE Joint Genome Institute"/>
            <consortium name="Mycorrhizal Genomics Consortium"/>
            <person name="Kohler A."/>
            <person name="Kuo A."/>
            <person name="Nagy L.G."/>
            <person name="Floudas D."/>
            <person name="Copeland A."/>
            <person name="Barry K.W."/>
            <person name="Cichocki N."/>
            <person name="Veneault-Fourrey C."/>
            <person name="LaButti K."/>
            <person name="Lindquist E.A."/>
            <person name="Lipzen A."/>
            <person name="Lundell T."/>
            <person name="Morin E."/>
            <person name="Murat C."/>
            <person name="Riley R."/>
            <person name="Ohm R."/>
            <person name="Sun H."/>
            <person name="Tunlid A."/>
            <person name="Henrissat B."/>
            <person name="Grigoriev I.V."/>
            <person name="Hibbett D.S."/>
            <person name="Martin F."/>
        </authorList>
    </citation>
    <scope>NUCLEOTIDE SEQUENCE [LARGE SCALE GENOMIC DNA]</scope>
    <source>
        <strain evidence="5">UH-Slu-Lm8-n1</strain>
    </source>
</reference>
<organism evidence="4 5">
    <name type="scientific">Suillus luteus UH-Slu-Lm8-n1</name>
    <dbReference type="NCBI Taxonomy" id="930992"/>
    <lineage>
        <taxon>Eukaryota</taxon>
        <taxon>Fungi</taxon>
        <taxon>Dikarya</taxon>
        <taxon>Basidiomycota</taxon>
        <taxon>Agaricomycotina</taxon>
        <taxon>Agaricomycetes</taxon>
        <taxon>Agaricomycetidae</taxon>
        <taxon>Boletales</taxon>
        <taxon>Suillineae</taxon>
        <taxon>Suillaceae</taxon>
        <taxon>Suillus</taxon>
    </lineage>
</organism>
<dbReference type="GO" id="GO:0003723">
    <property type="term" value="F:RNA binding"/>
    <property type="evidence" value="ECO:0007669"/>
    <property type="project" value="UniProtKB-UniRule"/>
</dbReference>
<feature type="domain" description="RRM" evidence="3">
    <location>
        <begin position="2"/>
        <end position="96"/>
    </location>
</feature>
<dbReference type="HOGENOM" id="CLU_731927_0_0_1"/>
<keyword evidence="1" id="KW-0694">RNA-binding</keyword>
<dbReference type="InterPro" id="IPR012677">
    <property type="entry name" value="Nucleotide-bd_a/b_plait_sf"/>
</dbReference>
<name>A0A0D0ACV2_9AGAM</name>
<sequence>MSAVTVTNISSSTAQVKLHEFFRQYTYFFLLLRAPNFTVLSVSAASDIKSIDLNPEGDSKQLAIVTFEKPASASTALMLNGGTLDGERLHIASNVEHHNHPEQSHHSNSPFEQPDKPRAEIAAEYLAKGYKLSDHICSEPSRSTEISKRFLDYMHGLDTTVGQKALGRDQTMSGKVQSTLKDAHTRAKIIGEQKGYSKVAHEYYPKAISSPFGKSVFDFYTTTLKQVRDIHEEACRMADQQSAASSSAGNSTHASSTGAAGPDAQPSPAAQVSPTVVNQGIVDGRPEGQQPHAAPVTLDTYVDEDASADIPVLTRASDTLVGATSADVHDGLGHSGQGMTSKELRHDGQPGRKRHGQGTDQFGHEGREEHSSKKLDEF</sequence>
<proteinExistence type="predicted"/>